<evidence type="ECO:0000313" key="3">
    <source>
        <dbReference type="Proteomes" id="UP000266673"/>
    </source>
</evidence>
<proteinExistence type="predicted"/>
<keyword evidence="3" id="KW-1185">Reference proteome</keyword>
<feature type="transmembrane region" description="Helical" evidence="1">
    <location>
        <begin position="54"/>
        <end position="71"/>
    </location>
</feature>
<gene>
    <name evidence="2" type="ORF">C2G38_2083659</name>
</gene>
<feature type="non-terminal residue" evidence="2">
    <location>
        <position position="72"/>
    </location>
</feature>
<dbReference type="AlphaFoldDB" id="A0A397VIV8"/>
<evidence type="ECO:0000313" key="2">
    <source>
        <dbReference type="EMBL" id="RIB19196.1"/>
    </source>
</evidence>
<dbReference type="EMBL" id="QKWP01000489">
    <property type="protein sequence ID" value="RIB19196.1"/>
    <property type="molecule type" value="Genomic_DNA"/>
</dbReference>
<reference evidence="2 3" key="1">
    <citation type="submission" date="2018-06" db="EMBL/GenBank/DDBJ databases">
        <title>Comparative genomics reveals the genomic features of Rhizophagus irregularis, R. cerebriforme, R. diaphanum and Gigaspora rosea, and their symbiotic lifestyle signature.</title>
        <authorList>
            <person name="Morin E."/>
            <person name="San Clemente H."/>
            <person name="Chen E.C.H."/>
            <person name="De La Providencia I."/>
            <person name="Hainaut M."/>
            <person name="Kuo A."/>
            <person name="Kohler A."/>
            <person name="Murat C."/>
            <person name="Tang N."/>
            <person name="Roy S."/>
            <person name="Loubradou J."/>
            <person name="Henrissat B."/>
            <person name="Grigoriev I.V."/>
            <person name="Corradi N."/>
            <person name="Roux C."/>
            <person name="Martin F.M."/>
        </authorList>
    </citation>
    <scope>NUCLEOTIDE SEQUENCE [LARGE SCALE GENOMIC DNA]</scope>
    <source>
        <strain evidence="2 3">DAOM 194757</strain>
    </source>
</reference>
<keyword evidence="1" id="KW-0472">Membrane</keyword>
<dbReference type="Proteomes" id="UP000266673">
    <property type="component" value="Unassembled WGS sequence"/>
</dbReference>
<sequence length="72" mass="7623">MIGDNALLVTLTAPSTNSSNAGLVISMVSEATSAFIVMVNVIEATPLHTHTHIYTVYIYILSTSSILISIIS</sequence>
<organism evidence="2 3">
    <name type="scientific">Gigaspora rosea</name>
    <dbReference type="NCBI Taxonomy" id="44941"/>
    <lineage>
        <taxon>Eukaryota</taxon>
        <taxon>Fungi</taxon>
        <taxon>Fungi incertae sedis</taxon>
        <taxon>Mucoromycota</taxon>
        <taxon>Glomeromycotina</taxon>
        <taxon>Glomeromycetes</taxon>
        <taxon>Diversisporales</taxon>
        <taxon>Gigasporaceae</taxon>
        <taxon>Gigaspora</taxon>
    </lineage>
</organism>
<name>A0A397VIV8_9GLOM</name>
<feature type="transmembrane region" description="Helical" evidence="1">
    <location>
        <begin position="20"/>
        <end position="42"/>
    </location>
</feature>
<comment type="caution">
    <text evidence="2">The sequence shown here is derived from an EMBL/GenBank/DDBJ whole genome shotgun (WGS) entry which is preliminary data.</text>
</comment>
<accession>A0A397VIV8</accession>
<keyword evidence="1" id="KW-0812">Transmembrane</keyword>
<protein>
    <submittedName>
        <fullName evidence="2">Uncharacterized protein</fullName>
    </submittedName>
</protein>
<evidence type="ECO:0000256" key="1">
    <source>
        <dbReference type="SAM" id="Phobius"/>
    </source>
</evidence>
<keyword evidence="1" id="KW-1133">Transmembrane helix</keyword>